<evidence type="ECO:0000256" key="3">
    <source>
        <dbReference type="ARBA" id="ARBA00023242"/>
    </source>
</evidence>
<feature type="compositionally biased region" description="Basic residues" evidence="4">
    <location>
        <begin position="917"/>
        <end position="973"/>
    </location>
</feature>
<evidence type="ECO:0000256" key="4">
    <source>
        <dbReference type="SAM" id="MobiDB-lite"/>
    </source>
</evidence>
<dbReference type="Proteomes" id="UP001458880">
    <property type="component" value="Unassembled WGS sequence"/>
</dbReference>
<dbReference type="Gene3D" id="1.25.10.10">
    <property type="entry name" value="Leucine-rich Repeat Variant"/>
    <property type="match status" value="1"/>
</dbReference>
<dbReference type="GO" id="GO:0071339">
    <property type="term" value="C:MLL1 complex"/>
    <property type="evidence" value="ECO:0007669"/>
    <property type="project" value="TreeGrafter"/>
</dbReference>
<comment type="caution">
    <text evidence="6">The sequence shown here is derived from an EMBL/GenBank/DDBJ whole genome shotgun (WGS) entry which is preliminary data.</text>
</comment>
<comment type="subcellular location">
    <subcellularLocation>
        <location evidence="1">Nucleus</location>
    </subcellularLocation>
</comment>
<evidence type="ECO:0000256" key="1">
    <source>
        <dbReference type="ARBA" id="ARBA00004123"/>
    </source>
</evidence>
<dbReference type="EMBL" id="JASPKY010000009">
    <property type="protein sequence ID" value="KAK9754080.1"/>
    <property type="molecule type" value="Genomic_DNA"/>
</dbReference>
<accession>A0AAW1N729</accession>
<dbReference type="Pfam" id="PF12333">
    <property type="entry name" value="Ipi1_N"/>
    <property type="match status" value="1"/>
</dbReference>
<organism evidence="6 7">
    <name type="scientific">Popillia japonica</name>
    <name type="common">Japanese beetle</name>
    <dbReference type="NCBI Taxonomy" id="7064"/>
    <lineage>
        <taxon>Eukaryota</taxon>
        <taxon>Metazoa</taxon>
        <taxon>Ecdysozoa</taxon>
        <taxon>Arthropoda</taxon>
        <taxon>Hexapoda</taxon>
        <taxon>Insecta</taxon>
        <taxon>Pterygota</taxon>
        <taxon>Neoptera</taxon>
        <taxon>Endopterygota</taxon>
        <taxon>Coleoptera</taxon>
        <taxon>Polyphaga</taxon>
        <taxon>Scarabaeiformia</taxon>
        <taxon>Scarabaeidae</taxon>
        <taxon>Rutelinae</taxon>
        <taxon>Popillia</taxon>
    </lineage>
</organism>
<evidence type="ECO:0000259" key="5">
    <source>
        <dbReference type="Pfam" id="PF12333"/>
    </source>
</evidence>
<dbReference type="PANTHER" id="PTHR16056:SF2">
    <property type="entry name" value="TESTIS-EXPRESSED PROTEIN 10"/>
    <property type="match status" value="1"/>
</dbReference>
<keyword evidence="7" id="KW-1185">Reference proteome</keyword>
<feature type="region of interest" description="Disordered" evidence="4">
    <location>
        <begin position="917"/>
        <end position="990"/>
    </location>
</feature>
<dbReference type="InterPro" id="IPR024679">
    <property type="entry name" value="Ipi1_N"/>
</dbReference>
<name>A0AAW1N729_POPJA</name>
<proteinExistence type="inferred from homology"/>
<feature type="domain" description="Pre-rRNA-processing protein Ipi1 N-terminal" evidence="5">
    <location>
        <begin position="139"/>
        <end position="234"/>
    </location>
</feature>
<evidence type="ECO:0000256" key="2">
    <source>
        <dbReference type="ARBA" id="ARBA00006427"/>
    </source>
</evidence>
<dbReference type="PANTHER" id="PTHR16056">
    <property type="entry name" value="REGULATOR OF MICROTUBULE DYNAMICS PROTEIN"/>
    <property type="match status" value="1"/>
</dbReference>
<dbReference type="AlphaFoldDB" id="A0AAW1N729"/>
<keyword evidence="3" id="KW-0539">Nucleus</keyword>
<comment type="similarity">
    <text evidence="2">Belongs to the IPI1/TEX10 family.</text>
</comment>
<evidence type="ECO:0000313" key="6">
    <source>
        <dbReference type="EMBL" id="KAK9754080.1"/>
    </source>
</evidence>
<dbReference type="InterPro" id="IPR011989">
    <property type="entry name" value="ARM-like"/>
</dbReference>
<evidence type="ECO:0000313" key="7">
    <source>
        <dbReference type="Proteomes" id="UP001458880"/>
    </source>
</evidence>
<reference evidence="6 7" key="1">
    <citation type="journal article" date="2024" name="BMC Genomics">
        <title>De novo assembly and annotation of Popillia japonica's genome with initial clues to its potential as an invasive pest.</title>
        <authorList>
            <person name="Cucini C."/>
            <person name="Boschi S."/>
            <person name="Funari R."/>
            <person name="Cardaioli E."/>
            <person name="Iannotti N."/>
            <person name="Marturano G."/>
            <person name="Paoli F."/>
            <person name="Bruttini M."/>
            <person name="Carapelli A."/>
            <person name="Frati F."/>
            <person name="Nardi F."/>
        </authorList>
    </citation>
    <scope>NUCLEOTIDE SEQUENCE [LARGE SCALE GENOMIC DNA]</scope>
    <source>
        <strain evidence="6">DMR45628</strain>
    </source>
</reference>
<protein>
    <submittedName>
        <fullName evidence="6">Rix1 complex component involved in 60S ribosome maturation</fullName>
    </submittedName>
</protein>
<gene>
    <name evidence="6" type="ORF">QE152_g1600</name>
</gene>
<dbReference type="InterPro" id="IPR016024">
    <property type="entry name" value="ARM-type_fold"/>
</dbReference>
<dbReference type="SUPFAM" id="SSF48371">
    <property type="entry name" value="ARM repeat"/>
    <property type="match status" value="1"/>
</dbReference>
<sequence>MGKNHRHKKFLKSEKSKTKLKNKTKFLPKGQNVTDLSFKIKPIVLTEQLKSKENQVLSSRKLNLKEILNRMSHHNINIKCENCQQLKELLQGESQEFLKQNLSGILKKLCPLILEVEGRVRHEAIGVIKEMLKSSASIDISSFFDILSSILRCAMTHIDLNVQEDSLHFLDCLLETVPDLVAADSHRVLSNFFTLISKLKNNSKHTRILSENLKSKYTAVKWRIKVMLRLKTILEAVFKQNCSDSNNCDIIAKTVDIRMSNFAPIYSNAFDYLKPKNDRISTDVENMENYIDTLLPLLQETWLEVAPLSVTTVIDGKIDNTIIKNDVANVLHCVLSIFYFLFKLAEVIDKESGTKLCLKFKSEAYFTFLNNILSSFPFSGAYEKKHEIFGVNNDIKCTEENLLVCYLFSVQYRNIRGRQTLYAEKVLCYLTHCLNMFSRNNKKMNNQIIFTSTLKILLGTNFVCWKQANLDIESFVGNIVQYYSKSIDCNSEMELLILLFNAIDDRIEQQMLIAEKLCNYLIGDKIPSEILDFLLLMVKKGVDSIQNCLRSKLKKILDNIKRIQIIGFDSEFMKIVRILCLFHYIPLTSEDIVTLKQFSAFHYIPLTSEDIVTLKQFSADNIMFRSNIELCQFVTMLSKCMAEIAKSGTDFFADQPSLDQQIEELREGLDAEQIRRDKELFDFLEDLINSDVVRKVRYVCDASTQVIPKYLEKYAKETKALVETLADDFALTKYFRERYRDDEAVRFEERCETNRKIRSCQDEAIAIIKERIYQAGQIHACHLAERVARRLQIIDNVLGGVRIRPQFKYRVYERVVSTKRIRHEQIQGRRQREIAIVNKLVNERKRWKQIQAVQNKTYDYKVAARRERKDADVVPCSEDSFVWDEGEGYEDEEIGEETVCFEEVGEEKVVEVIKPAKSKGKKEQKAKKDKKAAKKGEKKKANKKKDKTSKKAGKTRKRKKPIKRKIKQVRKLGKQVIKEKGKSIKGKFLH</sequence>